<feature type="binding site" evidence="11">
    <location>
        <position position="35"/>
    </location>
    <ligand>
        <name>NAD(+)</name>
        <dbReference type="ChEBI" id="CHEBI:57540"/>
    </ligand>
</feature>
<evidence type="ECO:0000256" key="9">
    <source>
        <dbReference type="PIRSR" id="PIRSR500134-1"/>
    </source>
</evidence>
<dbReference type="SUPFAM" id="SSF51735">
    <property type="entry name" value="NAD(P)-binding Rossmann-fold domains"/>
    <property type="match status" value="1"/>
</dbReference>
<dbReference type="Pfam" id="PF03720">
    <property type="entry name" value="UDPG_MGDP_dh_C"/>
    <property type="match status" value="1"/>
</dbReference>
<dbReference type="PANTHER" id="PTHR43750">
    <property type="entry name" value="UDP-GLUCOSE 6-DEHYDROGENASE TUAD"/>
    <property type="match status" value="1"/>
</dbReference>
<dbReference type="SUPFAM" id="SSF48179">
    <property type="entry name" value="6-phosphogluconate dehydrogenase C-terminal domain-like"/>
    <property type="match status" value="1"/>
</dbReference>
<dbReference type="InterPro" id="IPR014027">
    <property type="entry name" value="UDP-Glc/GDP-Man_DH_C"/>
</dbReference>
<dbReference type="UniPathway" id="UPA00038">
    <property type="reaction ID" value="UER00491"/>
</dbReference>
<dbReference type="AlphaFoldDB" id="A0A2N4TZH9"/>
<comment type="catalytic activity">
    <reaction evidence="7 8">
        <text>UDP-alpha-D-glucose + 2 NAD(+) + H2O = UDP-alpha-D-glucuronate + 2 NADH + 3 H(+)</text>
        <dbReference type="Rhea" id="RHEA:23596"/>
        <dbReference type="ChEBI" id="CHEBI:15377"/>
        <dbReference type="ChEBI" id="CHEBI:15378"/>
        <dbReference type="ChEBI" id="CHEBI:57540"/>
        <dbReference type="ChEBI" id="CHEBI:57945"/>
        <dbReference type="ChEBI" id="CHEBI:58052"/>
        <dbReference type="ChEBI" id="CHEBI:58885"/>
        <dbReference type="EC" id="1.1.1.22"/>
    </reaction>
</comment>
<dbReference type="NCBIfam" id="TIGR03026">
    <property type="entry name" value="NDP-sugDHase"/>
    <property type="match status" value="1"/>
</dbReference>
<evidence type="ECO:0000259" key="12">
    <source>
        <dbReference type="SMART" id="SM00984"/>
    </source>
</evidence>
<dbReference type="Pfam" id="PF03721">
    <property type="entry name" value="UDPG_MGDP_dh_N"/>
    <property type="match status" value="1"/>
</dbReference>
<keyword evidence="14" id="KW-1185">Reference proteome</keyword>
<protein>
    <recommendedName>
        <fullName evidence="4 8">UDP-glucose 6-dehydrogenase</fullName>
        <ecNumber evidence="3 8">1.1.1.22</ecNumber>
    </recommendedName>
</protein>
<feature type="binding site" evidence="11">
    <location>
        <position position="121"/>
    </location>
    <ligand>
        <name>NAD(+)</name>
        <dbReference type="ChEBI" id="CHEBI:57540"/>
    </ligand>
</feature>
<evidence type="ECO:0000256" key="5">
    <source>
        <dbReference type="ARBA" id="ARBA00023002"/>
    </source>
</evidence>
<evidence type="ECO:0000256" key="4">
    <source>
        <dbReference type="ARBA" id="ARBA00015132"/>
    </source>
</evidence>
<feature type="domain" description="UDP-glucose/GDP-mannose dehydrogenase C-terminal" evidence="12">
    <location>
        <begin position="320"/>
        <end position="423"/>
    </location>
</feature>
<dbReference type="InterPro" id="IPR036291">
    <property type="entry name" value="NAD(P)-bd_dom_sf"/>
</dbReference>
<dbReference type="InterPro" id="IPR028357">
    <property type="entry name" value="UDPglc_DH_bac"/>
</dbReference>
<dbReference type="OrthoDB" id="9803238at2"/>
<feature type="binding site" evidence="10">
    <location>
        <position position="327"/>
    </location>
    <ligand>
        <name>substrate</name>
    </ligand>
</feature>
<dbReference type="Pfam" id="PF00984">
    <property type="entry name" value="UDPG_MGDP_dh"/>
    <property type="match status" value="1"/>
</dbReference>
<dbReference type="EMBL" id="PDNW01000025">
    <property type="protein sequence ID" value="PLC48175.1"/>
    <property type="molecule type" value="Genomic_DNA"/>
</dbReference>
<dbReference type="PIRSF" id="PIRSF000124">
    <property type="entry name" value="UDPglc_GDPman_dh"/>
    <property type="match status" value="1"/>
</dbReference>
<feature type="binding site" evidence="11">
    <location>
        <position position="334"/>
    </location>
    <ligand>
        <name>NAD(+)</name>
        <dbReference type="ChEBI" id="CHEBI:57540"/>
    </ligand>
</feature>
<sequence length="468" mass="50480">MNIAIIGTGYVGLVTGACLAESGNSVICIDNDEQKIAGLRAGTVPFHEPLLDAVVLQAGRQGNLQFTTRLDEGTRLADIVFLALGTPTGSDGNADIGPLLQCAHELAEILDHDCLVVVKSTVPPGTCEDIQALFDTMLGRRAAGCAVKVASNPEFLAEGSAVTDFRLPARIVVGTSDDADAETLKQLYAPFDPDGTRLIEMNLRSAEFAKYACNAMLAARISLINELANIAGPLGADIGPVCQVLKSDPRIGPRYLEPGAGYGGSCLPKDLRALIRMAGDKGETAPMLHSIEEVNRRQVGLVFNAIEKYFWGRFQGRCVAVWGLAFKAGTDDIRESPSLALIRALLDAGAQVRAYDPIAEPAVESSFTHPGLVLADSAEQACLDADVLVVMTEWEEFMTPDFRWLASTLRSPAIFDARNLYQDKDLKSLGLRHYQPGRTFPAHSMLKTVWPQAPLLRDDIPQARQQHA</sequence>
<accession>A0A2N4TZH9</accession>
<dbReference type="GO" id="GO:0006065">
    <property type="term" value="P:UDP-glucuronate biosynthetic process"/>
    <property type="evidence" value="ECO:0007669"/>
    <property type="project" value="UniProtKB-UniPathway"/>
</dbReference>
<dbReference type="Gene3D" id="1.20.5.100">
    <property type="entry name" value="Cytochrome c1, transmembrane anchor, C-terminal"/>
    <property type="match status" value="1"/>
</dbReference>
<reference evidence="13 14" key="1">
    <citation type="submission" date="2017-10" db="EMBL/GenBank/DDBJ databases">
        <title>Two draft genome sequences of Pusillimonas sp. strains isolated from a nitrate- and radionuclide-contaminated groundwater in Russia.</title>
        <authorList>
            <person name="Grouzdev D.S."/>
            <person name="Tourova T.P."/>
            <person name="Goeva M.A."/>
            <person name="Babich T.L."/>
            <person name="Sokolova D.S."/>
            <person name="Abdullin R."/>
            <person name="Poltaraus A.B."/>
            <person name="Toshchakov S.V."/>
            <person name="Nazina T.N."/>
        </authorList>
    </citation>
    <scope>NUCLEOTIDE SEQUENCE [LARGE SCALE GENOMIC DNA]</scope>
    <source>
        <strain evidence="13 14">JR1/69-3-13</strain>
    </source>
</reference>
<dbReference type="RefSeq" id="WP_102075620.1">
    <property type="nucleotide sequence ID" value="NZ_PDNW01000025.1"/>
</dbReference>
<feature type="binding site" evidence="10">
    <location>
        <position position="210"/>
    </location>
    <ligand>
        <name>substrate</name>
    </ligand>
</feature>
<dbReference type="InterPro" id="IPR014026">
    <property type="entry name" value="UDP-Glc/GDP-Man_DH_dimer"/>
</dbReference>
<gene>
    <name evidence="13" type="ORF">CR159_19455</name>
</gene>
<evidence type="ECO:0000256" key="10">
    <source>
        <dbReference type="PIRSR" id="PIRSR500134-2"/>
    </source>
</evidence>
<comment type="similarity">
    <text evidence="2 8">Belongs to the UDP-glucose/GDP-mannose dehydrogenase family.</text>
</comment>
<comment type="caution">
    <text evidence="13">The sequence shown here is derived from an EMBL/GenBank/DDBJ whole genome shotgun (WGS) entry which is preliminary data.</text>
</comment>
<feature type="binding site" evidence="10">
    <location>
        <begin position="255"/>
        <end position="259"/>
    </location>
    <ligand>
        <name>substrate</name>
    </ligand>
</feature>
<evidence type="ECO:0000256" key="6">
    <source>
        <dbReference type="ARBA" id="ARBA00023027"/>
    </source>
</evidence>
<dbReference type="EC" id="1.1.1.22" evidence="3 8"/>
<dbReference type="InterPro" id="IPR008927">
    <property type="entry name" value="6-PGluconate_DH-like_C_sf"/>
</dbReference>
<feature type="binding site" evidence="10">
    <location>
        <position position="263"/>
    </location>
    <ligand>
        <name>substrate</name>
    </ligand>
</feature>
<evidence type="ECO:0000256" key="1">
    <source>
        <dbReference type="ARBA" id="ARBA00004701"/>
    </source>
</evidence>
<organism evidence="13 14">
    <name type="scientific">Pollutimonas subterranea</name>
    <dbReference type="NCBI Taxonomy" id="2045210"/>
    <lineage>
        <taxon>Bacteria</taxon>
        <taxon>Pseudomonadati</taxon>
        <taxon>Pseudomonadota</taxon>
        <taxon>Betaproteobacteria</taxon>
        <taxon>Burkholderiales</taxon>
        <taxon>Alcaligenaceae</taxon>
        <taxon>Pollutimonas</taxon>
    </lineage>
</organism>
<evidence type="ECO:0000313" key="13">
    <source>
        <dbReference type="EMBL" id="PLC48175.1"/>
    </source>
</evidence>
<dbReference type="SMART" id="SM00984">
    <property type="entry name" value="UDPG_MGDP_dh_C"/>
    <property type="match status" value="1"/>
</dbReference>
<dbReference type="InterPro" id="IPR001732">
    <property type="entry name" value="UDP-Glc/GDP-Man_DH_N"/>
</dbReference>
<feature type="binding site" evidence="11">
    <location>
        <position position="269"/>
    </location>
    <ligand>
        <name>NAD(+)</name>
        <dbReference type="ChEBI" id="CHEBI:57540"/>
    </ligand>
</feature>
<dbReference type="Gene3D" id="3.40.50.720">
    <property type="entry name" value="NAD(P)-binding Rossmann-like Domain"/>
    <property type="match status" value="2"/>
</dbReference>
<evidence type="ECO:0000256" key="8">
    <source>
        <dbReference type="PIRNR" id="PIRNR000124"/>
    </source>
</evidence>
<comment type="pathway">
    <text evidence="1">Nucleotide-sugar biosynthesis; UDP-alpha-D-glucuronate biosynthesis; UDP-alpha-D-glucuronate from UDP-alpha-D-glucose: step 1/1.</text>
</comment>
<feature type="binding site" evidence="11">
    <location>
        <position position="30"/>
    </location>
    <ligand>
        <name>NAD(+)</name>
        <dbReference type="ChEBI" id="CHEBI:57540"/>
    </ligand>
</feature>
<evidence type="ECO:0000256" key="2">
    <source>
        <dbReference type="ARBA" id="ARBA00006601"/>
    </source>
</evidence>
<feature type="binding site" evidence="11">
    <location>
        <position position="158"/>
    </location>
    <ligand>
        <name>NAD(+)</name>
        <dbReference type="ChEBI" id="CHEBI:57540"/>
    </ligand>
</feature>
<evidence type="ECO:0000313" key="14">
    <source>
        <dbReference type="Proteomes" id="UP000234190"/>
    </source>
</evidence>
<evidence type="ECO:0000256" key="7">
    <source>
        <dbReference type="ARBA" id="ARBA00047473"/>
    </source>
</evidence>
<feature type="binding site" evidence="10">
    <location>
        <begin position="155"/>
        <end position="158"/>
    </location>
    <ligand>
        <name>substrate</name>
    </ligand>
</feature>
<dbReference type="InterPro" id="IPR036220">
    <property type="entry name" value="UDP-Glc/GDP-Man_DH_C_sf"/>
</dbReference>
<dbReference type="GO" id="GO:0000271">
    <property type="term" value="P:polysaccharide biosynthetic process"/>
    <property type="evidence" value="ECO:0007669"/>
    <property type="project" value="InterPro"/>
</dbReference>
<feature type="active site" description="Nucleophile" evidence="9">
    <location>
        <position position="266"/>
    </location>
</feature>
<dbReference type="PANTHER" id="PTHR43750:SF3">
    <property type="entry name" value="UDP-GLUCOSE 6-DEHYDROGENASE TUAD"/>
    <property type="match status" value="1"/>
</dbReference>
<dbReference type="GO" id="GO:0003979">
    <property type="term" value="F:UDP-glucose 6-dehydrogenase activity"/>
    <property type="evidence" value="ECO:0007669"/>
    <property type="project" value="UniProtKB-EC"/>
</dbReference>
<feature type="binding site" evidence="11">
    <location>
        <position position="86"/>
    </location>
    <ligand>
        <name>NAD(+)</name>
        <dbReference type="ChEBI" id="CHEBI:57540"/>
    </ligand>
</feature>
<dbReference type="InterPro" id="IPR017476">
    <property type="entry name" value="UDP-Glc/GDP-Man"/>
</dbReference>
<name>A0A2N4TZH9_9BURK</name>
<dbReference type="GO" id="GO:0051287">
    <property type="term" value="F:NAD binding"/>
    <property type="evidence" value="ECO:0007669"/>
    <property type="project" value="InterPro"/>
</dbReference>
<dbReference type="SUPFAM" id="SSF52413">
    <property type="entry name" value="UDP-glucose/GDP-mannose dehydrogenase C-terminal domain"/>
    <property type="match status" value="1"/>
</dbReference>
<keyword evidence="5 8" id="KW-0560">Oxidoreductase</keyword>
<dbReference type="PIRSF" id="PIRSF500134">
    <property type="entry name" value="UDPglc_DH_bac"/>
    <property type="match status" value="1"/>
</dbReference>
<evidence type="ECO:0000256" key="3">
    <source>
        <dbReference type="ARBA" id="ARBA00012954"/>
    </source>
</evidence>
<proteinExistence type="inferred from homology"/>
<keyword evidence="6 8" id="KW-0520">NAD</keyword>
<evidence type="ECO:0000256" key="11">
    <source>
        <dbReference type="PIRSR" id="PIRSR500134-3"/>
    </source>
</evidence>
<dbReference type="Proteomes" id="UP000234190">
    <property type="component" value="Unassembled WGS sequence"/>
</dbReference>